<evidence type="ECO:0000313" key="2">
    <source>
        <dbReference type="WBParaSite" id="nRc.2.0.1.t10976-RA"/>
    </source>
</evidence>
<proteinExistence type="predicted"/>
<dbReference type="AlphaFoldDB" id="A0A915ICL8"/>
<reference evidence="2" key="1">
    <citation type="submission" date="2022-11" db="UniProtKB">
        <authorList>
            <consortium name="WormBaseParasite"/>
        </authorList>
    </citation>
    <scope>IDENTIFICATION</scope>
</reference>
<organism evidence="1 2">
    <name type="scientific">Romanomermis culicivorax</name>
    <name type="common">Nematode worm</name>
    <dbReference type="NCBI Taxonomy" id="13658"/>
    <lineage>
        <taxon>Eukaryota</taxon>
        <taxon>Metazoa</taxon>
        <taxon>Ecdysozoa</taxon>
        <taxon>Nematoda</taxon>
        <taxon>Enoplea</taxon>
        <taxon>Dorylaimia</taxon>
        <taxon>Mermithida</taxon>
        <taxon>Mermithoidea</taxon>
        <taxon>Mermithidae</taxon>
        <taxon>Romanomermis</taxon>
    </lineage>
</organism>
<sequence length="113" mass="13234">IVGDYWLAQCWPLIDQTPSILVEEIDQAAKQIKVQLEEGRKQTVKHQVINTNYDFTHALSQWFAISTRLYRQSLPVHKRNPFPFSKPAINRGRNDARMSVDDRKNDRILVPYV</sequence>
<accession>A0A915ICL8</accession>
<keyword evidence="1" id="KW-1185">Reference proteome</keyword>
<dbReference type="Proteomes" id="UP000887565">
    <property type="component" value="Unplaced"/>
</dbReference>
<dbReference type="WBParaSite" id="nRc.2.0.1.t10976-RA">
    <property type="protein sequence ID" value="nRc.2.0.1.t10976-RA"/>
    <property type="gene ID" value="nRc.2.0.1.g10976"/>
</dbReference>
<evidence type="ECO:0000313" key="1">
    <source>
        <dbReference type="Proteomes" id="UP000887565"/>
    </source>
</evidence>
<protein>
    <submittedName>
        <fullName evidence="2">Uncharacterized protein</fullName>
    </submittedName>
</protein>
<name>A0A915ICL8_ROMCU</name>